<keyword evidence="2" id="KW-0547">Nucleotide-binding</keyword>
<dbReference type="PROSITE" id="PS00675">
    <property type="entry name" value="SIGMA54_INTERACT_1"/>
    <property type="match status" value="1"/>
</dbReference>
<dbReference type="Gene3D" id="1.10.10.60">
    <property type="entry name" value="Homeodomain-like"/>
    <property type="match status" value="1"/>
</dbReference>
<organism evidence="11 12">
    <name type="scientific">Candidatus Auribacter fodinae</name>
    <dbReference type="NCBI Taxonomy" id="2093366"/>
    <lineage>
        <taxon>Bacteria</taxon>
        <taxon>Pseudomonadati</taxon>
        <taxon>Candidatus Auribacterota</taxon>
        <taxon>Candidatus Auribacteria</taxon>
        <taxon>Candidatus Auribacterales</taxon>
        <taxon>Candidatus Auribacteraceae</taxon>
        <taxon>Candidatus Auribacter</taxon>
    </lineage>
</organism>
<dbReference type="Pfam" id="PF02954">
    <property type="entry name" value="HTH_8"/>
    <property type="match status" value="1"/>
</dbReference>
<dbReference type="InterPro" id="IPR058031">
    <property type="entry name" value="AAA_lid_NorR"/>
</dbReference>
<evidence type="ECO:0000256" key="5">
    <source>
        <dbReference type="ARBA" id="ARBA00023015"/>
    </source>
</evidence>
<dbReference type="GO" id="GO:0000160">
    <property type="term" value="P:phosphorelay signal transduction system"/>
    <property type="evidence" value="ECO:0007669"/>
    <property type="project" value="UniProtKB-KW"/>
</dbReference>
<accession>A0A3A4R402</accession>
<dbReference type="GO" id="GO:0006355">
    <property type="term" value="P:regulation of DNA-templated transcription"/>
    <property type="evidence" value="ECO:0007669"/>
    <property type="project" value="InterPro"/>
</dbReference>
<dbReference type="InterPro" id="IPR011006">
    <property type="entry name" value="CheY-like_superfamily"/>
</dbReference>
<keyword evidence="7" id="KW-0804">Transcription</keyword>
<dbReference type="FunFam" id="3.40.50.300:FF:000006">
    <property type="entry name" value="DNA-binding transcriptional regulator NtrC"/>
    <property type="match status" value="1"/>
</dbReference>
<dbReference type="CDD" id="cd00009">
    <property type="entry name" value="AAA"/>
    <property type="match status" value="1"/>
</dbReference>
<sequence length="452" mass="51146">MKKNSILIVDDEKNTREGIARFLRLKDFNCHMAGTGKEALELLQNNAVDIVLTDLRMPAMGGMDLINALQQNYPEIKIVVLTAYGSVETAVEAVKRGADDFLTKPINLDKLYITISKIIDNKMLKEENQQLKQQLDAKYGLKNIIGTSEPMQRIFDIIKQVAPSRATVLIQGESGTGKELIAQAIHQLSPRKNYAFVPVHCAALSDSLLESELFGHEKGAFTGAIEQRVGRFEQADKGTLFLDEISEVSSAVQVKLLRVLQEQIFERVGSTKPISVDLRVVAATNKILEEEVHSNKFREDLFYRLNVVTINMPPLRERKDDIPLLIKHYLDIFCRENNREPIHFDLPAINVLQEYSWPGNIRQLRNLIENIVVLSRNNVIKVTDLPERIIRNNETALSAGDTTSAMNIRENEKNLIIRALKDTNGNRTEAAKLLGMSRRTLYRKMEGFNITV</sequence>
<keyword evidence="4" id="KW-0902">Two-component regulatory system</keyword>
<proteinExistence type="predicted"/>
<evidence type="ECO:0000256" key="3">
    <source>
        <dbReference type="ARBA" id="ARBA00022840"/>
    </source>
</evidence>
<dbReference type="GO" id="GO:0005524">
    <property type="term" value="F:ATP binding"/>
    <property type="evidence" value="ECO:0007669"/>
    <property type="project" value="UniProtKB-KW"/>
</dbReference>
<feature type="domain" description="Response regulatory" evidence="10">
    <location>
        <begin position="5"/>
        <end position="119"/>
    </location>
</feature>
<dbReference type="InterPro" id="IPR025944">
    <property type="entry name" value="Sigma_54_int_dom_CS"/>
</dbReference>
<protein>
    <submittedName>
        <fullName evidence="11">Sigma-54-dependent Fis family transcriptional regulator</fullName>
    </submittedName>
</protein>
<dbReference type="InterPro" id="IPR001789">
    <property type="entry name" value="Sig_transdc_resp-reg_receiver"/>
</dbReference>
<dbReference type="CDD" id="cd17536">
    <property type="entry name" value="REC_YesN-like"/>
    <property type="match status" value="1"/>
</dbReference>
<name>A0A3A4R402_9BACT</name>
<evidence type="ECO:0000256" key="2">
    <source>
        <dbReference type="ARBA" id="ARBA00022741"/>
    </source>
</evidence>
<dbReference type="FunFam" id="3.40.50.2300:FF:000018">
    <property type="entry name" value="DNA-binding transcriptional regulator NtrC"/>
    <property type="match status" value="1"/>
</dbReference>
<dbReference type="Pfam" id="PF00158">
    <property type="entry name" value="Sigma54_activat"/>
    <property type="match status" value="1"/>
</dbReference>
<dbReference type="PROSITE" id="PS00676">
    <property type="entry name" value="SIGMA54_INTERACT_2"/>
    <property type="match status" value="1"/>
</dbReference>
<evidence type="ECO:0000256" key="6">
    <source>
        <dbReference type="ARBA" id="ARBA00023125"/>
    </source>
</evidence>
<comment type="caution">
    <text evidence="11">The sequence shown here is derived from an EMBL/GenBank/DDBJ whole genome shotgun (WGS) entry which is preliminary data.</text>
</comment>
<dbReference type="Pfam" id="PF00072">
    <property type="entry name" value="Response_reg"/>
    <property type="match status" value="1"/>
</dbReference>
<evidence type="ECO:0000259" key="9">
    <source>
        <dbReference type="PROSITE" id="PS50045"/>
    </source>
</evidence>
<keyword evidence="1 8" id="KW-0597">Phosphoprotein</keyword>
<dbReference type="PROSITE" id="PS00688">
    <property type="entry name" value="SIGMA54_INTERACT_3"/>
    <property type="match status" value="1"/>
</dbReference>
<dbReference type="InterPro" id="IPR025662">
    <property type="entry name" value="Sigma_54_int_dom_ATP-bd_1"/>
</dbReference>
<keyword evidence="5" id="KW-0805">Transcription regulation</keyword>
<evidence type="ECO:0000313" key="12">
    <source>
        <dbReference type="Proteomes" id="UP000266426"/>
    </source>
</evidence>
<dbReference type="Pfam" id="PF25601">
    <property type="entry name" value="AAA_lid_14"/>
    <property type="match status" value="1"/>
</dbReference>
<reference evidence="11 12" key="1">
    <citation type="journal article" date="2017" name="ISME J.">
        <title>Energy and carbon metabolisms in a deep terrestrial subsurface fluid microbial community.</title>
        <authorList>
            <person name="Momper L."/>
            <person name="Jungbluth S.P."/>
            <person name="Lee M.D."/>
            <person name="Amend J.P."/>
        </authorList>
    </citation>
    <scope>NUCLEOTIDE SEQUENCE [LARGE SCALE GENOMIC DNA]</scope>
    <source>
        <strain evidence="11">SURF_26</strain>
    </source>
</reference>
<keyword evidence="6" id="KW-0238">DNA-binding</keyword>
<dbReference type="SMART" id="SM00448">
    <property type="entry name" value="REC"/>
    <property type="match status" value="1"/>
</dbReference>
<dbReference type="InterPro" id="IPR002078">
    <property type="entry name" value="Sigma_54_int"/>
</dbReference>
<dbReference type="PROSITE" id="PS50110">
    <property type="entry name" value="RESPONSE_REGULATORY"/>
    <property type="match status" value="1"/>
</dbReference>
<feature type="modified residue" description="4-aspartylphosphate" evidence="8">
    <location>
        <position position="54"/>
    </location>
</feature>
<dbReference type="Gene3D" id="1.10.8.60">
    <property type="match status" value="1"/>
</dbReference>
<dbReference type="PANTHER" id="PTHR32071:SF122">
    <property type="entry name" value="SIGMA FACTOR"/>
    <property type="match status" value="1"/>
</dbReference>
<dbReference type="PROSITE" id="PS50045">
    <property type="entry name" value="SIGMA54_INTERACT_4"/>
    <property type="match status" value="1"/>
</dbReference>
<evidence type="ECO:0000256" key="7">
    <source>
        <dbReference type="ARBA" id="ARBA00023163"/>
    </source>
</evidence>
<dbReference type="PRINTS" id="PR01590">
    <property type="entry name" value="HTHFIS"/>
</dbReference>
<dbReference type="PANTHER" id="PTHR32071">
    <property type="entry name" value="TRANSCRIPTIONAL REGULATORY PROTEIN"/>
    <property type="match status" value="1"/>
</dbReference>
<evidence type="ECO:0000256" key="8">
    <source>
        <dbReference type="PROSITE-ProRule" id="PRU00169"/>
    </source>
</evidence>
<dbReference type="Gene3D" id="3.40.50.300">
    <property type="entry name" value="P-loop containing nucleotide triphosphate hydrolases"/>
    <property type="match status" value="1"/>
</dbReference>
<evidence type="ECO:0000259" key="10">
    <source>
        <dbReference type="PROSITE" id="PS50110"/>
    </source>
</evidence>
<dbReference type="InterPro" id="IPR025943">
    <property type="entry name" value="Sigma_54_int_dom_ATP-bd_2"/>
</dbReference>
<dbReference type="InterPro" id="IPR003593">
    <property type="entry name" value="AAA+_ATPase"/>
</dbReference>
<dbReference type="InterPro" id="IPR027417">
    <property type="entry name" value="P-loop_NTPase"/>
</dbReference>
<evidence type="ECO:0000313" key="11">
    <source>
        <dbReference type="EMBL" id="RJP59166.1"/>
    </source>
</evidence>
<dbReference type="SUPFAM" id="SSF52172">
    <property type="entry name" value="CheY-like"/>
    <property type="match status" value="1"/>
</dbReference>
<dbReference type="Gene3D" id="3.40.50.2300">
    <property type="match status" value="1"/>
</dbReference>
<dbReference type="SUPFAM" id="SSF46689">
    <property type="entry name" value="Homeodomain-like"/>
    <property type="match status" value="1"/>
</dbReference>
<dbReference type="Proteomes" id="UP000266426">
    <property type="component" value="Unassembled WGS sequence"/>
</dbReference>
<gene>
    <name evidence="11" type="ORF">C4541_06665</name>
</gene>
<dbReference type="EMBL" id="QZJZ01000054">
    <property type="protein sequence ID" value="RJP59166.1"/>
    <property type="molecule type" value="Genomic_DNA"/>
</dbReference>
<feature type="domain" description="Sigma-54 factor interaction" evidence="9">
    <location>
        <begin position="144"/>
        <end position="373"/>
    </location>
</feature>
<dbReference type="SMART" id="SM00382">
    <property type="entry name" value="AAA"/>
    <property type="match status" value="1"/>
</dbReference>
<evidence type="ECO:0000256" key="4">
    <source>
        <dbReference type="ARBA" id="ARBA00023012"/>
    </source>
</evidence>
<dbReference type="SUPFAM" id="SSF52540">
    <property type="entry name" value="P-loop containing nucleoside triphosphate hydrolases"/>
    <property type="match status" value="1"/>
</dbReference>
<dbReference type="AlphaFoldDB" id="A0A3A4R402"/>
<dbReference type="GO" id="GO:0043565">
    <property type="term" value="F:sequence-specific DNA binding"/>
    <property type="evidence" value="ECO:0007669"/>
    <property type="project" value="InterPro"/>
</dbReference>
<dbReference type="InterPro" id="IPR002197">
    <property type="entry name" value="HTH_Fis"/>
</dbReference>
<evidence type="ECO:0000256" key="1">
    <source>
        <dbReference type="ARBA" id="ARBA00022553"/>
    </source>
</evidence>
<keyword evidence="3" id="KW-0067">ATP-binding</keyword>
<dbReference type="InterPro" id="IPR009057">
    <property type="entry name" value="Homeodomain-like_sf"/>
</dbReference>